<reference evidence="2 3" key="1">
    <citation type="submission" date="2019-11" db="EMBL/GenBank/DDBJ databases">
        <title>Whole genome sequence of Haloferax sp. MBLA0078.</title>
        <authorList>
            <person name="Seo M.-J."/>
            <person name="Cho E.-S."/>
        </authorList>
    </citation>
    <scope>NUCLEOTIDE SEQUENCE [LARGE SCALE GENOMIC DNA]</scope>
    <source>
        <strain evidence="2 3">MBLA0078</strain>
    </source>
</reference>
<proteinExistence type="predicted"/>
<feature type="region of interest" description="Disordered" evidence="1">
    <location>
        <begin position="44"/>
        <end position="67"/>
    </location>
</feature>
<gene>
    <name evidence="2" type="ORF">GJR99_10520</name>
</gene>
<dbReference type="SUPFAM" id="SSF52317">
    <property type="entry name" value="Class I glutamine amidotransferase-like"/>
    <property type="match status" value="2"/>
</dbReference>
<dbReference type="AlphaFoldDB" id="A0A6A8G8W6"/>
<accession>A0A6A8G8W6</accession>
<evidence type="ECO:0000313" key="2">
    <source>
        <dbReference type="EMBL" id="MRW97002.1"/>
    </source>
</evidence>
<dbReference type="RefSeq" id="WP_151111922.1">
    <property type="nucleotide sequence ID" value="NZ_WKJQ01000001.1"/>
</dbReference>
<feature type="compositionally biased region" description="Polar residues" evidence="1">
    <location>
        <begin position="1057"/>
        <end position="1100"/>
    </location>
</feature>
<organism evidence="2 3">
    <name type="scientific">Haloferax marinum</name>
    <dbReference type="NCBI Taxonomy" id="2666143"/>
    <lineage>
        <taxon>Archaea</taxon>
        <taxon>Methanobacteriati</taxon>
        <taxon>Methanobacteriota</taxon>
        <taxon>Stenosarchaea group</taxon>
        <taxon>Halobacteria</taxon>
        <taxon>Halobacteriales</taxon>
        <taxon>Haloferacaceae</taxon>
        <taxon>Haloferax</taxon>
    </lineage>
</organism>
<keyword evidence="3" id="KW-1185">Reference proteome</keyword>
<feature type="region of interest" description="Disordered" evidence="1">
    <location>
        <begin position="1048"/>
        <end position="1100"/>
    </location>
</feature>
<dbReference type="OrthoDB" id="383791at2157"/>
<evidence type="ECO:0000256" key="1">
    <source>
        <dbReference type="SAM" id="MobiDB-lite"/>
    </source>
</evidence>
<name>A0A6A8G8W6_9EURY</name>
<dbReference type="EMBL" id="WKJQ01000001">
    <property type="protein sequence ID" value="MRW97002.1"/>
    <property type="molecule type" value="Genomic_DNA"/>
</dbReference>
<dbReference type="CDD" id="cd03143">
    <property type="entry name" value="A4_beta-galactosidase_middle_domain"/>
    <property type="match status" value="1"/>
</dbReference>
<dbReference type="Proteomes" id="UP000443423">
    <property type="component" value="Unassembled WGS sequence"/>
</dbReference>
<protein>
    <submittedName>
        <fullName evidence="2">Uncharacterized protein</fullName>
    </submittedName>
</protein>
<comment type="caution">
    <text evidence="2">The sequence shown here is derived from an EMBL/GenBank/DDBJ whole genome shotgun (WGS) entry which is preliminary data.</text>
</comment>
<dbReference type="InterPro" id="IPR029062">
    <property type="entry name" value="Class_I_gatase-like"/>
</dbReference>
<dbReference type="Gene3D" id="3.40.50.880">
    <property type="match status" value="2"/>
</dbReference>
<evidence type="ECO:0000313" key="3">
    <source>
        <dbReference type="Proteomes" id="UP000443423"/>
    </source>
</evidence>
<sequence>MSDETDGTGGDCSEFSRRTMLGGIAGTVGVPFWLEFERDSLGTTGVRRDQTSGDSDEGLRAPIPPAPDDPFLITQYGDQYFTVPSVNGWVPVSHRERLRTIQRFHPDTVDWDSVMSFDEGDIRTYKSQNAQLAFSLETGLPGTVARNVTINIPNDDAAEKYQAVFDAYDWRFPDGTPVEHPKGLLAEQFDGTPHSIEYTFETNGVPSVFAPGAADILMYVARKKLSAGYSSFWIDGIGPFRVHGLDFSVWARDAFRTHLESLSADHRQELGIDDPASFDIRGHLRDEGLTPTDGSDPFEDPVFREYLLHQHQGIKEFFSTCRERLHELFPERMDAGDIKLTGNHYMGYFGHPQAANVYVSDYLDFVHLEHFPRVDPPIDYHYKLARAIGRFSKPTTAKGTLASQRAKLDGFDPEEQYPNFKRFQIAESYAMGARMKIPLTSGAAYRDEHTLTNWIRADGTVPERLQSFVDFLWTHERFLDDIDSDTRVAVVWSLPTVLWNHEPQWDVGQQGDSPRLESFVGTTTLLREAQIPYDVLVFGHPRLWDDGDQLERLREYDAVVLPNLDSVTDAQLTALETYLDDGGHVVTSGTPPSRDAMYEPRDDTATVFEHDRATVLSDDPGSVKNQRGKTTGELRDTLESADVQSVTDVDDQTLSVSRHVQSDPDRVVVHVLNYEYTVETDTFDTKTDVSLSIPKPDFTVEAARYYSPTGSTDLSVTVDRQKVGVTVPELTDWGFVVLVPSADALVNADAEANAREQIATVKNELATTKDEVREFADAFVSAEVYHDAAETALEANAYGKAFDAAQTASEKLSEAHRPPVVGIDMSHTQELTFDDDDPFAPLRDTFSQYDFRMLDSWSESELDELDILVVPPALAFRRAQFLFLEEEVEAAESFVEDGGSLLVLARGGVDDGIDVLTETFGFRFQGRPVVFPEGERRQVEPTHPDHLLTRGVSEITFQLGTPIAERPAESTVLASIPEDSDAWFHQERPLQSRSDAEGSAAGSDMYVTASHGDGRVTLFGMHSYHLLPDWLRNVEKVVSNQLSVLGSEAVRAKRSSQEATTTPNGTQSSTADPSQTDTTDSATQPATANSESATSTPGFSFTSGALTGVTALLTGWLWHRSDDDD</sequence>